<organism evidence="2 3">
    <name type="scientific">Crenothrix polyspora</name>
    <dbReference type="NCBI Taxonomy" id="360316"/>
    <lineage>
        <taxon>Bacteria</taxon>
        <taxon>Pseudomonadati</taxon>
        <taxon>Pseudomonadota</taxon>
        <taxon>Gammaproteobacteria</taxon>
        <taxon>Methylococcales</taxon>
        <taxon>Crenotrichaceae</taxon>
        <taxon>Crenothrix</taxon>
    </lineage>
</organism>
<gene>
    <name evidence="2" type="ORF">CRENPOLYSF1_770046</name>
</gene>
<feature type="chain" id="PRO_5012661476" evidence="1">
    <location>
        <begin position="24"/>
        <end position="328"/>
    </location>
</feature>
<dbReference type="OrthoDB" id="257391at2"/>
<dbReference type="EMBL" id="FUKI01000156">
    <property type="protein sequence ID" value="SJM95729.1"/>
    <property type="molecule type" value="Genomic_DNA"/>
</dbReference>
<reference evidence="3" key="1">
    <citation type="submission" date="2017-02" db="EMBL/GenBank/DDBJ databases">
        <authorList>
            <person name="Daims H."/>
        </authorList>
    </citation>
    <scope>NUCLEOTIDE SEQUENCE [LARGE SCALE GENOMIC DNA]</scope>
</reference>
<sequence>MKHTVKKLALCSLVGLFASQAYAHTSIRDQVDEGKPSYNAFNIGHGCGGDAGTDTYPVIGQTGLFPFGQNVVWRRLSLAGVELSKTIGGNGGILPDTATGGPGSGFLSLGVAGYDGFTSPYSKMHEIVDALGNVHALHWYQGAMNPKSNALTTFKVTAPMITDNCVRKLSIRMAALNWCDVQKNAVNDIKGPYLAPRDAYNRLVPKVIQIGVNNGIQTNVTPGKYYTTMPKGNGDNNRYDAWFKDIEGGSANFSDTDLQSSWPAMVVNNVGVTPEQIKACPGGVQVDMIVEPLGVDFDTYLTAANMPGPSSSMTVDNGKPFPLGKSNF</sequence>
<dbReference type="Proteomes" id="UP000195667">
    <property type="component" value="Unassembled WGS sequence"/>
</dbReference>
<keyword evidence="1" id="KW-0732">Signal</keyword>
<name>A0A1R4HHP6_9GAMM</name>
<protein>
    <submittedName>
        <fullName evidence="2">Uncharacterized protein</fullName>
    </submittedName>
</protein>
<evidence type="ECO:0000256" key="1">
    <source>
        <dbReference type="SAM" id="SignalP"/>
    </source>
</evidence>
<evidence type="ECO:0000313" key="2">
    <source>
        <dbReference type="EMBL" id="SJM95729.1"/>
    </source>
</evidence>
<proteinExistence type="predicted"/>
<dbReference type="RefSeq" id="WP_087144912.1">
    <property type="nucleotide sequence ID" value="NZ_FUKI01000156.1"/>
</dbReference>
<keyword evidence="3" id="KW-1185">Reference proteome</keyword>
<evidence type="ECO:0000313" key="3">
    <source>
        <dbReference type="Proteomes" id="UP000195667"/>
    </source>
</evidence>
<feature type="signal peptide" evidence="1">
    <location>
        <begin position="1"/>
        <end position="23"/>
    </location>
</feature>
<accession>A0A1R4HHP6</accession>
<dbReference type="AlphaFoldDB" id="A0A1R4HHP6"/>